<evidence type="ECO:0000313" key="1">
    <source>
        <dbReference type="EMBL" id="SKA77210.1"/>
    </source>
</evidence>
<protein>
    <submittedName>
        <fullName evidence="1">Uncharacterized protein</fullName>
    </submittedName>
</protein>
<dbReference type="RefSeq" id="WP_078811560.1">
    <property type="nucleotide sequence ID" value="NZ_FUYE01000001.1"/>
</dbReference>
<dbReference type="Proteomes" id="UP000190774">
    <property type="component" value="Unassembled WGS sequence"/>
</dbReference>
<dbReference type="EMBL" id="FUYE01000001">
    <property type="protein sequence ID" value="SKA77210.1"/>
    <property type="molecule type" value="Genomic_DNA"/>
</dbReference>
<accession>A0A1T4WIQ8</accession>
<keyword evidence="2" id="KW-1185">Reference proteome</keyword>
<evidence type="ECO:0000313" key="2">
    <source>
        <dbReference type="Proteomes" id="UP000190774"/>
    </source>
</evidence>
<name>A0A1T4WIQ8_9BACT</name>
<gene>
    <name evidence="1" type="ORF">SAMN02745166_00335</name>
</gene>
<sequence length="171" mass="19762">MPERYLLYKGFESGFNNDLMSLELAVGIAWVTKRILIYYGTAGPNQHPTYCRGGRYEFIPESRRNIINNTVRPNILDLVDHVPVPCMILSEFKTTTAGKHLETTDCAAHLHESVFCPLMDFEEPERKKLLENFSEERTWLVDPKSEIFHLGNVNLGYYSRFFLIHHLGSIP</sequence>
<organism evidence="1 2">
    <name type="scientific">Prosthecobacter debontii</name>
    <dbReference type="NCBI Taxonomy" id="48467"/>
    <lineage>
        <taxon>Bacteria</taxon>
        <taxon>Pseudomonadati</taxon>
        <taxon>Verrucomicrobiota</taxon>
        <taxon>Verrucomicrobiia</taxon>
        <taxon>Verrucomicrobiales</taxon>
        <taxon>Verrucomicrobiaceae</taxon>
        <taxon>Prosthecobacter</taxon>
    </lineage>
</organism>
<dbReference type="AlphaFoldDB" id="A0A1T4WIQ8"/>
<proteinExistence type="predicted"/>
<reference evidence="2" key="1">
    <citation type="submission" date="2017-02" db="EMBL/GenBank/DDBJ databases">
        <authorList>
            <person name="Varghese N."/>
            <person name="Submissions S."/>
        </authorList>
    </citation>
    <scope>NUCLEOTIDE SEQUENCE [LARGE SCALE GENOMIC DNA]</scope>
    <source>
        <strain evidence="2">ATCC 700200</strain>
    </source>
</reference>
<dbReference type="STRING" id="48467.SAMN02745166_00335"/>